<dbReference type="PANTHER" id="PTHR31477:SF1">
    <property type="entry name" value="CENTROSOMAL PROTEIN OF 44 KDA"/>
    <property type="match status" value="1"/>
</dbReference>
<comment type="function">
    <text evidence="8">Centriole-enriched microtubule-binding protein involved in centriole biogenesis. In collaboration with CEP295 and POC1B, is required for the centriole-to-centrosome conversion by ensuring the formation of bona fide centriole wall. Functions as a linker component that maintains centrosome cohesion. Associates with CROCC and regulates its stability and localization to the centrosome.</text>
</comment>
<gene>
    <name evidence="11" type="ORF">GBAR_LOCUS31501</name>
</gene>
<feature type="region of interest" description="Disordered" evidence="9">
    <location>
        <begin position="184"/>
        <end position="231"/>
    </location>
</feature>
<dbReference type="InterPro" id="IPR029157">
    <property type="entry name" value="CEP44_CC"/>
</dbReference>
<dbReference type="GO" id="GO:0030496">
    <property type="term" value="C:midbody"/>
    <property type="evidence" value="ECO:0007669"/>
    <property type="project" value="UniProtKB-SubCell"/>
</dbReference>
<name>A0AA35XHP8_GEOBA</name>
<dbReference type="GO" id="GO:0000922">
    <property type="term" value="C:spindle pole"/>
    <property type="evidence" value="ECO:0007669"/>
    <property type="project" value="UniProtKB-SubCell"/>
</dbReference>
<proteinExistence type="predicted"/>
<protein>
    <recommendedName>
        <fullName evidence="4">Centrosomal protein of 44 kDa</fullName>
    </recommendedName>
</protein>
<dbReference type="AlphaFoldDB" id="A0AA35XHP8"/>
<dbReference type="Pfam" id="PF15007">
    <property type="entry name" value="CEP44"/>
    <property type="match status" value="1"/>
</dbReference>
<evidence type="ECO:0000256" key="7">
    <source>
        <dbReference type="ARBA" id="ARBA00023212"/>
    </source>
</evidence>
<evidence type="ECO:0000256" key="6">
    <source>
        <dbReference type="ARBA" id="ARBA00023054"/>
    </source>
</evidence>
<evidence type="ECO:0000256" key="2">
    <source>
        <dbReference type="ARBA" id="ARBA00004214"/>
    </source>
</evidence>
<keyword evidence="6" id="KW-0175">Coiled coil</keyword>
<evidence type="ECO:0000256" key="1">
    <source>
        <dbReference type="ARBA" id="ARBA00004114"/>
    </source>
</evidence>
<feature type="compositionally biased region" description="Basic and acidic residues" evidence="9">
    <location>
        <begin position="292"/>
        <end position="310"/>
    </location>
</feature>
<organism evidence="11 12">
    <name type="scientific">Geodia barretti</name>
    <name type="common">Barrett's horny sponge</name>
    <dbReference type="NCBI Taxonomy" id="519541"/>
    <lineage>
        <taxon>Eukaryota</taxon>
        <taxon>Metazoa</taxon>
        <taxon>Porifera</taxon>
        <taxon>Demospongiae</taxon>
        <taxon>Heteroscleromorpha</taxon>
        <taxon>Tetractinellida</taxon>
        <taxon>Astrophorina</taxon>
        <taxon>Geodiidae</taxon>
        <taxon>Geodia</taxon>
    </lineage>
</organism>
<feature type="region of interest" description="Disordered" evidence="9">
    <location>
        <begin position="356"/>
        <end position="418"/>
    </location>
</feature>
<evidence type="ECO:0000313" key="11">
    <source>
        <dbReference type="EMBL" id="CAI8057864.1"/>
    </source>
</evidence>
<feature type="region of interest" description="Disordered" evidence="9">
    <location>
        <begin position="279"/>
        <end position="327"/>
    </location>
</feature>
<keyword evidence="12" id="KW-1185">Reference proteome</keyword>
<accession>A0AA35XHP8</accession>
<evidence type="ECO:0000256" key="3">
    <source>
        <dbReference type="ARBA" id="ARBA00004647"/>
    </source>
</evidence>
<evidence type="ECO:0000256" key="9">
    <source>
        <dbReference type="SAM" id="MobiDB-lite"/>
    </source>
</evidence>
<feature type="domain" description="Centrosomal CEP44" evidence="10">
    <location>
        <begin position="10"/>
        <end position="129"/>
    </location>
</feature>
<comment type="caution">
    <text evidence="11">The sequence shown here is derived from an EMBL/GenBank/DDBJ whole genome shotgun (WGS) entry which is preliminary data.</text>
</comment>
<evidence type="ECO:0000259" key="10">
    <source>
        <dbReference type="Pfam" id="PF15007"/>
    </source>
</evidence>
<keyword evidence="7" id="KW-0206">Cytoskeleton</keyword>
<evidence type="ECO:0000256" key="5">
    <source>
        <dbReference type="ARBA" id="ARBA00022490"/>
    </source>
</evidence>
<evidence type="ECO:0000313" key="12">
    <source>
        <dbReference type="Proteomes" id="UP001174909"/>
    </source>
</evidence>
<comment type="subcellular location">
    <subcellularLocation>
        <location evidence="1">Cytoplasm</location>
        <location evidence="1">Cytoskeleton</location>
        <location evidence="1">Microtubule organizing center</location>
        <location evidence="1">Centrosome</location>
        <location evidence="1">Centriole</location>
    </subcellularLocation>
    <subcellularLocation>
        <location evidence="3">Cytoplasm</location>
        <location evidence="3">Cytoskeleton</location>
        <location evidence="3">Spindle pole</location>
    </subcellularLocation>
    <subcellularLocation>
        <location evidence="2">Midbody</location>
    </subcellularLocation>
</comment>
<dbReference type="EMBL" id="CASHTH010004480">
    <property type="protein sequence ID" value="CAI8057864.1"/>
    <property type="molecule type" value="Genomic_DNA"/>
</dbReference>
<dbReference type="InterPro" id="IPR033603">
    <property type="entry name" value="CEP44"/>
</dbReference>
<evidence type="ECO:0000256" key="8">
    <source>
        <dbReference type="ARBA" id="ARBA00046235"/>
    </source>
</evidence>
<dbReference type="GO" id="GO:0005814">
    <property type="term" value="C:centriole"/>
    <property type="evidence" value="ECO:0007669"/>
    <property type="project" value="UniProtKB-SubCell"/>
</dbReference>
<dbReference type="Proteomes" id="UP001174909">
    <property type="component" value="Unassembled WGS sequence"/>
</dbReference>
<feature type="compositionally biased region" description="Low complexity" evidence="9">
    <location>
        <begin position="222"/>
        <end position="231"/>
    </location>
</feature>
<keyword evidence="5" id="KW-0963">Cytoplasm</keyword>
<feature type="compositionally biased region" description="Polar residues" evidence="9">
    <location>
        <begin position="151"/>
        <end position="165"/>
    </location>
</feature>
<evidence type="ECO:0000256" key="4">
    <source>
        <dbReference type="ARBA" id="ARBA00014053"/>
    </source>
</evidence>
<sequence length="418" mass="45993">MAAASGATGDIKNNLMKLLREIQRMKLSVQPDVQGLGLGAPSALLPIVHHSLMHYSLPLASWLARHDYDLYCKNDLRFVEGVYKVLREVFGYRPRLTKEQFLTVGYAERKLQLVTELLMACQSKHRSLCVPSLQRGGRGTRGRDRKRNSESSRTQANSRSEVLTVQTTSGISSAWTEPLVAQVQGGQEGGETMSSLPRYYPPPHCLTPSQMLELTPSPPHTPSQHSPISPQSQPIIIRHETPPANTDRKLVFSAENLKPEGLPSGYPPLDKLVIDCLSTSSEGGEEREEEEGGGHTRDGDEMEKGNKCEGEENQQVPPQQQEVLSEVSQRVEQLAGMMERMSARFVILETQIKIIQTPSGPPTGNLGREETSGAPWNTGNHGREGTSWPPLKPREGTSEPPSKNTVEPGNIGSEERGT</sequence>
<dbReference type="PANTHER" id="PTHR31477">
    <property type="entry name" value="CENTROSOMAL PROTEIN OF 44 KDA"/>
    <property type="match status" value="1"/>
</dbReference>
<feature type="compositionally biased region" description="Low complexity" evidence="9">
    <location>
        <begin position="313"/>
        <end position="327"/>
    </location>
</feature>
<feature type="region of interest" description="Disordered" evidence="9">
    <location>
        <begin position="131"/>
        <end position="165"/>
    </location>
</feature>
<reference evidence="11" key="1">
    <citation type="submission" date="2023-03" db="EMBL/GenBank/DDBJ databases">
        <authorList>
            <person name="Steffen K."/>
            <person name="Cardenas P."/>
        </authorList>
    </citation>
    <scope>NUCLEOTIDE SEQUENCE</scope>
</reference>